<gene>
    <name evidence="3" type="ORF">FLX08_23035</name>
</gene>
<accession>A0A544YPZ8</accession>
<proteinExistence type="predicted"/>
<name>A0A544YPZ8_9ACTN</name>
<protein>
    <submittedName>
        <fullName evidence="3">Uncharacterized protein</fullName>
    </submittedName>
</protein>
<evidence type="ECO:0000256" key="2">
    <source>
        <dbReference type="SAM" id="SignalP"/>
    </source>
</evidence>
<evidence type="ECO:0000313" key="3">
    <source>
        <dbReference type="EMBL" id="TQS18833.1"/>
    </source>
</evidence>
<feature type="chain" id="PRO_5038983888" evidence="2">
    <location>
        <begin position="25"/>
        <end position="199"/>
    </location>
</feature>
<dbReference type="Proteomes" id="UP000316541">
    <property type="component" value="Unassembled WGS sequence"/>
</dbReference>
<sequence>MRKRSMILAGVIMTVGLGIGGSTAASATSTGAPKPGIGCAVKSGPAAMEKGKTTVKVDQDGKVFVEGKEVPKNKRSALCKKLPLPGKGVVCMVHKKGGTFRGDTIRRVKIRNGRVFVDGKEVPKNKRSALCKKLPLPGKGAVCMVHKKRDASGGFGTSDERIHVDVRPAHAKCPLPKKPGKGMDDVHAGDDTPVIITPN</sequence>
<organism evidence="3 4">
    <name type="scientific">Microbispora hainanensis</name>
    <dbReference type="NCBI Taxonomy" id="568844"/>
    <lineage>
        <taxon>Bacteria</taxon>
        <taxon>Bacillati</taxon>
        <taxon>Actinomycetota</taxon>
        <taxon>Actinomycetes</taxon>
        <taxon>Streptosporangiales</taxon>
        <taxon>Streptosporangiaceae</taxon>
        <taxon>Microbispora</taxon>
    </lineage>
</organism>
<keyword evidence="2" id="KW-0732">Signal</keyword>
<reference evidence="3 4" key="1">
    <citation type="submission" date="2019-07" db="EMBL/GenBank/DDBJ databases">
        <title>Microbispora hainanensis DSM 45428.</title>
        <authorList>
            <person name="Thawai C."/>
        </authorList>
    </citation>
    <scope>NUCLEOTIDE SEQUENCE [LARGE SCALE GENOMIC DNA]</scope>
    <source>
        <strain evidence="3 4">DSM 45428</strain>
    </source>
</reference>
<feature type="region of interest" description="Disordered" evidence="1">
    <location>
        <begin position="174"/>
        <end position="199"/>
    </location>
</feature>
<dbReference type="AlphaFoldDB" id="A0A544YPZ8"/>
<evidence type="ECO:0000313" key="4">
    <source>
        <dbReference type="Proteomes" id="UP000316541"/>
    </source>
</evidence>
<comment type="caution">
    <text evidence="3">The sequence shown here is derived from an EMBL/GenBank/DDBJ whole genome shotgun (WGS) entry which is preliminary data.</text>
</comment>
<dbReference type="RefSeq" id="WP_142621180.1">
    <property type="nucleotide sequence ID" value="NZ_VIRM01000029.1"/>
</dbReference>
<evidence type="ECO:0000256" key="1">
    <source>
        <dbReference type="SAM" id="MobiDB-lite"/>
    </source>
</evidence>
<feature type="signal peptide" evidence="2">
    <location>
        <begin position="1"/>
        <end position="24"/>
    </location>
</feature>
<dbReference type="EMBL" id="VIRM01000029">
    <property type="protein sequence ID" value="TQS18833.1"/>
    <property type="molecule type" value="Genomic_DNA"/>
</dbReference>
<feature type="compositionally biased region" description="Basic and acidic residues" evidence="1">
    <location>
        <begin position="181"/>
        <end position="190"/>
    </location>
</feature>